<protein>
    <submittedName>
        <fullName evidence="1">Uncharacterized protein</fullName>
    </submittedName>
</protein>
<accession>A0ABR2NK40</accession>
<sequence length="77" mass="9003">MLSKHIEMLTSVNLQLAHLIGLLEVEKRNGRELDEVREAGRRQWWWGALIDELGLSELQQSRNVLLELKRNAKKQVD</sequence>
<organism evidence="1 2">
    <name type="scientific">Hibiscus sabdariffa</name>
    <name type="common">roselle</name>
    <dbReference type="NCBI Taxonomy" id="183260"/>
    <lineage>
        <taxon>Eukaryota</taxon>
        <taxon>Viridiplantae</taxon>
        <taxon>Streptophyta</taxon>
        <taxon>Embryophyta</taxon>
        <taxon>Tracheophyta</taxon>
        <taxon>Spermatophyta</taxon>
        <taxon>Magnoliopsida</taxon>
        <taxon>eudicotyledons</taxon>
        <taxon>Gunneridae</taxon>
        <taxon>Pentapetalae</taxon>
        <taxon>rosids</taxon>
        <taxon>malvids</taxon>
        <taxon>Malvales</taxon>
        <taxon>Malvaceae</taxon>
        <taxon>Malvoideae</taxon>
        <taxon>Hibiscus</taxon>
    </lineage>
</organism>
<evidence type="ECO:0000313" key="2">
    <source>
        <dbReference type="Proteomes" id="UP001396334"/>
    </source>
</evidence>
<name>A0ABR2NK40_9ROSI</name>
<keyword evidence="2" id="KW-1185">Reference proteome</keyword>
<comment type="caution">
    <text evidence="1">The sequence shown here is derived from an EMBL/GenBank/DDBJ whole genome shotgun (WGS) entry which is preliminary data.</text>
</comment>
<dbReference type="Proteomes" id="UP001396334">
    <property type="component" value="Unassembled WGS sequence"/>
</dbReference>
<gene>
    <name evidence="1" type="ORF">V6N11_001633</name>
</gene>
<reference evidence="1 2" key="1">
    <citation type="journal article" date="2024" name="G3 (Bethesda)">
        <title>Genome assembly of Hibiscus sabdariffa L. provides insights into metabolisms of medicinal natural products.</title>
        <authorList>
            <person name="Kim T."/>
        </authorList>
    </citation>
    <scope>NUCLEOTIDE SEQUENCE [LARGE SCALE GENOMIC DNA]</scope>
    <source>
        <strain evidence="1">TK-2024</strain>
        <tissue evidence="1">Old leaves</tissue>
    </source>
</reference>
<evidence type="ECO:0000313" key="1">
    <source>
        <dbReference type="EMBL" id="KAK8976490.1"/>
    </source>
</evidence>
<dbReference type="EMBL" id="JBBPBN010000130">
    <property type="protein sequence ID" value="KAK8976490.1"/>
    <property type="molecule type" value="Genomic_DNA"/>
</dbReference>
<proteinExistence type="predicted"/>